<feature type="compositionally biased region" description="Polar residues" evidence="9">
    <location>
        <begin position="416"/>
        <end position="433"/>
    </location>
</feature>
<feature type="domain" description="Dof-type" evidence="10">
    <location>
        <begin position="175"/>
        <end position="229"/>
    </location>
</feature>
<dbReference type="InterPro" id="IPR003851">
    <property type="entry name" value="Znf_Dof"/>
</dbReference>
<dbReference type="GO" id="GO:0005634">
    <property type="term" value="C:nucleus"/>
    <property type="evidence" value="ECO:0007669"/>
    <property type="project" value="UniProtKB-SubCell"/>
</dbReference>
<comment type="caution">
    <text evidence="11">The sequence shown here is derived from an EMBL/GenBank/DDBJ whole genome shotgun (WGS) entry which is preliminary data.</text>
</comment>
<evidence type="ECO:0000256" key="1">
    <source>
        <dbReference type="ARBA" id="ARBA00022723"/>
    </source>
</evidence>
<keyword evidence="7 8" id="KW-0539">Nucleus</keyword>
<evidence type="ECO:0000256" key="8">
    <source>
        <dbReference type="PROSITE-ProRule" id="PRU00071"/>
    </source>
</evidence>
<feature type="compositionally biased region" description="Basic and acidic residues" evidence="9">
    <location>
        <begin position="24"/>
        <end position="41"/>
    </location>
</feature>
<feature type="compositionally biased region" description="Polar residues" evidence="9">
    <location>
        <begin position="117"/>
        <end position="152"/>
    </location>
</feature>
<dbReference type="GO" id="GO:0003677">
    <property type="term" value="F:DNA binding"/>
    <property type="evidence" value="ECO:0007669"/>
    <property type="project" value="UniProtKB-UniRule"/>
</dbReference>
<evidence type="ECO:0000256" key="5">
    <source>
        <dbReference type="ARBA" id="ARBA00023125"/>
    </source>
</evidence>
<evidence type="ECO:0000256" key="9">
    <source>
        <dbReference type="SAM" id="MobiDB-lite"/>
    </source>
</evidence>
<keyword evidence="2 8" id="KW-0863">Zinc-finger</keyword>
<dbReference type="Proteomes" id="UP001372338">
    <property type="component" value="Unassembled WGS sequence"/>
</dbReference>
<evidence type="ECO:0000313" key="12">
    <source>
        <dbReference type="Proteomes" id="UP001372338"/>
    </source>
</evidence>
<dbReference type="EMBL" id="JAYWIO010000004">
    <property type="protein sequence ID" value="KAK7266405.1"/>
    <property type="molecule type" value="Genomic_DNA"/>
</dbReference>
<organism evidence="11 12">
    <name type="scientific">Crotalaria pallida</name>
    <name type="common">Smooth rattlebox</name>
    <name type="synonym">Crotalaria striata</name>
    <dbReference type="NCBI Taxonomy" id="3830"/>
    <lineage>
        <taxon>Eukaryota</taxon>
        <taxon>Viridiplantae</taxon>
        <taxon>Streptophyta</taxon>
        <taxon>Embryophyta</taxon>
        <taxon>Tracheophyta</taxon>
        <taxon>Spermatophyta</taxon>
        <taxon>Magnoliopsida</taxon>
        <taxon>eudicotyledons</taxon>
        <taxon>Gunneridae</taxon>
        <taxon>Pentapetalae</taxon>
        <taxon>rosids</taxon>
        <taxon>fabids</taxon>
        <taxon>Fabales</taxon>
        <taxon>Fabaceae</taxon>
        <taxon>Papilionoideae</taxon>
        <taxon>50 kb inversion clade</taxon>
        <taxon>genistoids sensu lato</taxon>
        <taxon>core genistoids</taxon>
        <taxon>Crotalarieae</taxon>
        <taxon>Crotalaria</taxon>
    </lineage>
</organism>
<feature type="region of interest" description="Disordered" evidence="9">
    <location>
        <begin position="17"/>
        <end position="174"/>
    </location>
</feature>
<feature type="region of interest" description="Disordered" evidence="9">
    <location>
        <begin position="512"/>
        <end position="531"/>
    </location>
</feature>
<keyword evidence="1" id="KW-0479">Metal-binding</keyword>
<feature type="compositionally biased region" description="Basic and acidic residues" evidence="9">
    <location>
        <begin position="163"/>
        <end position="173"/>
    </location>
</feature>
<dbReference type="PANTHER" id="PTHR31089:SF75">
    <property type="entry name" value="CYCLIC DOF FACTOR 2"/>
    <property type="match status" value="1"/>
</dbReference>
<dbReference type="AlphaFoldDB" id="A0AAN9F139"/>
<dbReference type="GO" id="GO:0008270">
    <property type="term" value="F:zinc ion binding"/>
    <property type="evidence" value="ECO:0007669"/>
    <property type="project" value="UniProtKB-KW"/>
</dbReference>
<comment type="subcellular location">
    <subcellularLocation>
        <location evidence="8">Nucleus</location>
    </subcellularLocation>
</comment>
<evidence type="ECO:0000259" key="10">
    <source>
        <dbReference type="PROSITE" id="PS50884"/>
    </source>
</evidence>
<keyword evidence="5 8" id="KW-0238">DNA-binding</keyword>
<evidence type="ECO:0000256" key="2">
    <source>
        <dbReference type="ARBA" id="ARBA00022771"/>
    </source>
</evidence>
<dbReference type="PROSITE" id="PS50884">
    <property type="entry name" value="ZF_DOF_2"/>
    <property type="match status" value="1"/>
</dbReference>
<evidence type="ECO:0000256" key="6">
    <source>
        <dbReference type="ARBA" id="ARBA00023163"/>
    </source>
</evidence>
<dbReference type="Pfam" id="PF02701">
    <property type="entry name" value="Zn_ribbon_Dof"/>
    <property type="match status" value="1"/>
</dbReference>
<evidence type="ECO:0000256" key="4">
    <source>
        <dbReference type="ARBA" id="ARBA00023015"/>
    </source>
</evidence>
<evidence type="ECO:0000256" key="7">
    <source>
        <dbReference type="ARBA" id="ARBA00023242"/>
    </source>
</evidence>
<feature type="compositionally biased region" description="Acidic residues" evidence="9">
    <location>
        <begin position="85"/>
        <end position="97"/>
    </location>
</feature>
<keyword evidence="3" id="KW-0862">Zinc</keyword>
<dbReference type="InterPro" id="IPR045174">
    <property type="entry name" value="Dof"/>
</dbReference>
<keyword evidence="12" id="KW-1185">Reference proteome</keyword>
<reference evidence="11 12" key="1">
    <citation type="submission" date="2024-01" db="EMBL/GenBank/DDBJ databases">
        <title>The genomes of 5 underutilized Papilionoideae crops provide insights into root nodulation and disease resistanc.</title>
        <authorList>
            <person name="Yuan L."/>
        </authorList>
    </citation>
    <scope>NUCLEOTIDE SEQUENCE [LARGE SCALE GENOMIC DNA]</scope>
    <source>
        <strain evidence="11">ZHUSHIDOU_FW_LH</strain>
        <tissue evidence="11">Leaf</tissue>
    </source>
</reference>
<name>A0AAN9F139_CROPI</name>
<keyword evidence="6" id="KW-0804">Transcription</keyword>
<evidence type="ECO:0000313" key="11">
    <source>
        <dbReference type="EMBL" id="KAK7266405.1"/>
    </source>
</evidence>
<keyword evidence="4" id="KW-0805">Transcription regulation</keyword>
<gene>
    <name evidence="11" type="ORF">RIF29_19049</name>
</gene>
<accession>A0AAN9F139</accession>
<dbReference type="PROSITE" id="PS01361">
    <property type="entry name" value="ZF_DOF_1"/>
    <property type="match status" value="1"/>
</dbReference>
<protein>
    <recommendedName>
        <fullName evidence="10">Dof-type domain-containing protein</fullName>
    </recommendedName>
</protein>
<dbReference type="PANTHER" id="PTHR31089">
    <property type="entry name" value="CYCLIC DOF FACTOR 2"/>
    <property type="match status" value="1"/>
</dbReference>
<feature type="compositionally biased region" description="Polar residues" evidence="9">
    <location>
        <begin position="70"/>
        <end position="84"/>
    </location>
</feature>
<sequence>MPQNNLWLKIIVASDVATSPSFSRKKEEEKKPDMSEAKDPAIKLFGKTIPVPEMPAGSGDSIKAPALSSGDDQNQAASSINCSNGEEEEEEEEGEEHEIEKDTVGEKPTEDKKEDVTQSSEDVTNLDTATRSGEDSVTPSSEKEATATTLKTSRTEEEEGENSQEKTLKKPDKILPCPRCNSMDTKFCYFNNYNVNQPRHFCKNCQRYWTAGGSMRNVPVGAGRRKNKSSTSHYRQITVPEAAFQSPQSDLPNGVRHPSLNCNGTVLTFGSDTPLCESMSSVLNLADKTVNNSPINGFNRSEESRVLVPYAAGDKVNDNCDKSSVTSTKPIEEGSTIDKSQEHVMQNFQGFPPQVPYFHGAPWPFPWNPAQWSPPVPPTAFFPPGYAMQFYPAAPYWGCTVPGAWNMSIPWLAQSPSPNSTVTATNSGPNSPTLGKHSREENMVKPNDAAEGDGDGDGDEHSKGNNKEKSLWVPKTLRIDDLGEAAKSSMWTTLGIENDNSDSFSRGGLFKAFPSRGDEKNHVTQSSPVLQANPAAFSRSINFHESS</sequence>
<dbReference type="GO" id="GO:0003700">
    <property type="term" value="F:DNA-binding transcription factor activity"/>
    <property type="evidence" value="ECO:0007669"/>
    <property type="project" value="InterPro"/>
</dbReference>
<feature type="compositionally biased region" description="Basic and acidic residues" evidence="9">
    <location>
        <begin position="459"/>
        <end position="470"/>
    </location>
</feature>
<evidence type="ECO:0000256" key="3">
    <source>
        <dbReference type="ARBA" id="ARBA00022833"/>
    </source>
</evidence>
<feature type="compositionally biased region" description="Basic and acidic residues" evidence="9">
    <location>
        <begin position="98"/>
        <end position="116"/>
    </location>
</feature>
<feature type="region of interest" description="Disordered" evidence="9">
    <location>
        <begin position="416"/>
        <end position="470"/>
    </location>
</feature>
<proteinExistence type="predicted"/>